<dbReference type="Proteomes" id="UP001499882">
    <property type="component" value="Unassembled WGS sequence"/>
</dbReference>
<comment type="caution">
    <text evidence="2">The sequence shown here is derived from an EMBL/GenBank/DDBJ whole genome shotgun (WGS) entry which is preliminary data.</text>
</comment>
<dbReference type="EMBL" id="BAABKN010000004">
    <property type="protein sequence ID" value="GAA4724249.1"/>
    <property type="molecule type" value="Genomic_DNA"/>
</dbReference>
<evidence type="ECO:0000313" key="2">
    <source>
        <dbReference type="EMBL" id="GAA4724249.1"/>
    </source>
</evidence>
<feature type="region of interest" description="Disordered" evidence="1">
    <location>
        <begin position="1"/>
        <end position="29"/>
    </location>
</feature>
<organism evidence="2 3">
    <name type="scientific">Nocardioides endophyticus</name>
    <dbReference type="NCBI Taxonomy" id="1353775"/>
    <lineage>
        <taxon>Bacteria</taxon>
        <taxon>Bacillati</taxon>
        <taxon>Actinomycetota</taxon>
        <taxon>Actinomycetes</taxon>
        <taxon>Propionibacteriales</taxon>
        <taxon>Nocardioidaceae</taxon>
        <taxon>Nocardioides</taxon>
    </lineage>
</organism>
<gene>
    <name evidence="2" type="ORF">GCM10023350_03210</name>
</gene>
<name>A0ABP8YC13_9ACTN</name>
<proteinExistence type="predicted"/>
<evidence type="ECO:0000313" key="3">
    <source>
        <dbReference type="Proteomes" id="UP001499882"/>
    </source>
</evidence>
<evidence type="ECO:0000256" key="1">
    <source>
        <dbReference type="SAM" id="MobiDB-lite"/>
    </source>
</evidence>
<protein>
    <submittedName>
        <fullName evidence="2">Uncharacterized protein</fullName>
    </submittedName>
</protein>
<accession>A0ABP8YC13</accession>
<keyword evidence="3" id="KW-1185">Reference proteome</keyword>
<reference evidence="3" key="1">
    <citation type="journal article" date="2019" name="Int. J. Syst. Evol. Microbiol.">
        <title>The Global Catalogue of Microorganisms (GCM) 10K type strain sequencing project: providing services to taxonomists for standard genome sequencing and annotation.</title>
        <authorList>
            <consortium name="The Broad Institute Genomics Platform"/>
            <consortium name="The Broad Institute Genome Sequencing Center for Infectious Disease"/>
            <person name="Wu L."/>
            <person name="Ma J."/>
        </authorList>
    </citation>
    <scope>NUCLEOTIDE SEQUENCE [LARGE SCALE GENOMIC DNA]</scope>
    <source>
        <strain evidence="3">JCM 18532</strain>
    </source>
</reference>
<sequence>MRPSKRTDPTAYSPASWATPRISGAPVADHSGPDPWWHAVWKEHFNASTSPECWSENDQLGPAEPALLEAGEETAPERLVLAVADVESQHLTWPVGGVPVATTTAIDTTSRVLLRMLR</sequence>